<keyword evidence="4 5" id="KW-0472">Membrane</keyword>
<dbReference type="Proteomes" id="UP000887013">
    <property type="component" value="Unassembled WGS sequence"/>
</dbReference>
<protein>
    <submittedName>
        <fullName evidence="6">Putative inorganic phosphate cotransporter</fullName>
    </submittedName>
</protein>
<dbReference type="Pfam" id="PF07690">
    <property type="entry name" value="MFS_1"/>
    <property type="match status" value="1"/>
</dbReference>
<comment type="subcellular location">
    <subcellularLocation>
        <location evidence="1">Membrane</location>
        <topology evidence="1">Multi-pass membrane protein</topology>
    </subcellularLocation>
</comment>
<dbReference type="GO" id="GO:0016020">
    <property type="term" value="C:membrane"/>
    <property type="evidence" value="ECO:0007669"/>
    <property type="project" value="UniProtKB-SubCell"/>
</dbReference>
<keyword evidence="7" id="KW-1185">Reference proteome</keyword>
<dbReference type="Gene3D" id="1.20.1250.20">
    <property type="entry name" value="MFS general substrate transporter like domains"/>
    <property type="match status" value="1"/>
</dbReference>
<feature type="transmembrane region" description="Helical" evidence="5">
    <location>
        <begin position="113"/>
        <end position="133"/>
    </location>
</feature>
<name>A0A8X6PL33_NEPPI</name>
<evidence type="ECO:0000313" key="6">
    <source>
        <dbReference type="EMBL" id="GFT69675.1"/>
    </source>
</evidence>
<dbReference type="GO" id="GO:0006820">
    <property type="term" value="P:monoatomic anion transport"/>
    <property type="evidence" value="ECO:0007669"/>
    <property type="project" value="TreeGrafter"/>
</dbReference>
<evidence type="ECO:0000256" key="1">
    <source>
        <dbReference type="ARBA" id="ARBA00004141"/>
    </source>
</evidence>
<sequence length="208" mass="23548">MKQNLRSLITSKKNFSLKGASGCFWLILWTFFVFETPDLHPRICRDELLLIRQGRDSPQLRPPTPWKSIVTSIPFWALLVTHLGESWGFYTLLIQMPMYLSNILHFDINQNGILSALPSLMLSIVSILTSVLADKLRANSKLRITTIRKILNSIAVILSTTQASSMTSFAQLNHTLGSKMDAEENTSGKMKTQLATILTQTQRKFNNH</sequence>
<keyword evidence="3 5" id="KW-1133">Transmembrane helix</keyword>
<dbReference type="InterPro" id="IPR011701">
    <property type="entry name" value="MFS"/>
</dbReference>
<dbReference type="PANTHER" id="PTHR11662">
    <property type="entry name" value="SOLUTE CARRIER FAMILY 17"/>
    <property type="match status" value="1"/>
</dbReference>
<dbReference type="EMBL" id="BMAW01069575">
    <property type="protein sequence ID" value="GFT69675.1"/>
    <property type="molecule type" value="Genomic_DNA"/>
</dbReference>
<evidence type="ECO:0000256" key="2">
    <source>
        <dbReference type="ARBA" id="ARBA00022692"/>
    </source>
</evidence>
<accession>A0A8X6PL33</accession>
<dbReference type="SUPFAM" id="SSF103473">
    <property type="entry name" value="MFS general substrate transporter"/>
    <property type="match status" value="1"/>
</dbReference>
<gene>
    <name evidence="6" type="primary">Picot</name>
    <name evidence="6" type="ORF">NPIL_57331</name>
</gene>
<evidence type="ECO:0000256" key="5">
    <source>
        <dbReference type="SAM" id="Phobius"/>
    </source>
</evidence>
<dbReference type="GO" id="GO:0022857">
    <property type="term" value="F:transmembrane transporter activity"/>
    <property type="evidence" value="ECO:0007669"/>
    <property type="project" value="InterPro"/>
</dbReference>
<evidence type="ECO:0000313" key="7">
    <source>
        <dbReference type="Proteomes" id="UP000887013"/>
    </source>
</evidence>
<comment type="caution">
    <text evidence="6">The sequence shown here is derived from an EMBL/GenBank/DDBJ whole genome shotgun (WGS) entry which is preliminary data.</text>
</comment>
<keyword evidence="2 5" id="KW-0812">Transmembrane</keyword>
<feature type="transmembrane region" description="Helical" evidence="5">
    <location>
        <begin position="69"/>
        <end position="93"/>
    </location>
</feature>
<evidence type="ECO:0000256" key="3">
    <source>
        <dbReference type="ARBA" id="ARBA00022989"/>
    </source>
</evidence>
<evidence type="ECO:0000256" key="4">
    <source>
        <dbReference type="ARBA" id="ARBA00023136"/>
    </source>
</evidence>
<dbReference type="PANTHER" id="PTHR11662:SF399">
    <property type="entry name" value="FI19708P1-RELATED"/>
    <property type="match status" value="1"/>
</dbReference>
<organism evidence="6 7">
    <name type="scientific">Nephila pilipes</name>
    <name type="common">Giant wood spider</name>
    <name type="synonym">Nephila maculata</name>
    <dbReference type="NCBI Taxonomy" id="299642"/>
    <lineage>
        <taxon>Eukaryota</taxon>
        <taxon>Metazoa</taxon>
        <taxon>Ecdysozoa</taxon>
        <taxon>Arthropoda</taxon>
        <taxon>Chelicerata</taxon>
        <taxon>Arachnida</taxon>
        <taxon>Araneae</taxon>
        <taxon>Araneomorphae</taxon>
        <taxon>Entelegynae</taxon>
        <taxon>Araneoidea</taxon>
        <taxon>Nephilidae</taxon>
        <taxon>Nephila</taxon>
    </lineage>
</organism>
<proteinExistence type="predicted"/>
<dbReference type="AlphaFoldDB" id="A0A8X6PL33"/>
<reference evidence="6" key="1">
    <citation type="submission" date="2020-08" db="EMBL/GenBank/DDBJ databases">
        <title>Multicomponent nature underlies the extraordinary mechanical properties of spider dragline silk.</title>
        <authorList>
            <person name="Kono N."/>
            <person name="Nakamura H."/>
            <person name="Mori M."/>
            <person name="Yoshida Y."/>
            <person name="Ohtoshi R."/>
            <person name="Malay A.D."/>
            <person name="Moran D.A.P."/>
            <person name="Tomita M."/>
            <person name="Numata K."/>
            <person name="Arakawa K."/>
        </authorList>
    </citation>
    <scope>NUCLEOTIDE SEQUENCE</scope>
</reference>
<dbReference type="OrthoDB" id="2985014at2759"/>
<dbReference type="InterPro" id="IPR036259">
    <property type="entry name" value="MFS_trans_sf"/>
</dbReference>
<dbReference type="InterPro" id="IPR050382">
    <property type="entry name" value="MFS_Na/Anion_cotransporter"/>
</dbReference>